<feature type="compositionally biased region" description="Basic and acidic residues" evidence="14">
    <location>
        <begin position="211"/>
        <end position="223"/>
    </location>
</feature>
<evidence type="ECO:0000256" key="11">
    <source>
        <dbReference type="PROSITE-ProRule" id="PRU01360"/>
    </source>
</evidence>
<dbReference type="InterPro" id="IPR010917">
    <property type="entry name" value="TonB_rcpt_CS"/>
</dbReference>
<keyword evidence="5 11" id="KW-0812">Transmembrane</keyword>
<dbReference type="Proteomes" id="UP000184226">
    <property type="component" value="Unassembled WGS sequence"/>
</dbReference>
<evidence type="ECO:0000256" key="7">
    <source>
        <dbReference type="ARBA" id="ARBA00023077"/>
    </source>
</evidence>
<dbReference type="InterPro" id="IPR037066">
    <property type="entry name" value="Plug_dom_sf"/>
</dbReference>
<evidence type="ECO:0000256" key="2">
    <source>
        <dbReference type="ARBA" id="ARBA00009810"/>
    </source>
</evidence>
<feature type="signal peptide" evidence="15">
    <location>
        <begin position="1"/>
        <end position="26"/>
    </location>
</feature>
<reference evidence="18 19" key="1">
    <citation type="submission" date="2016-11" db="EMBL/GenBank/DDBJ databases">
        <authorList>
            <person name="Jaros S."/>
            <person name="Januszkiewicz K."/>
            <person name="Wedrychowicz H."/>
        </authorList>
    </citation>
    <scope>NUCLEOTIDE SEQUENCE [LARGE SCALE GENOMIC DNA]</scope>
    <source>
        <strain evidence="18 19">CGMCC 1.10190</strain>
    </source>
</reference>
<keyword evidence="10 11" id="KW-0998">Cell outer membrane</keyword>
<accession>A0A1M5QT37</accession>
<dbReference type="Pfam" id="PF00593">
    <property type="entry name" value="TonB_dep_Rec_b-barrel"/>
    <property type="match status" value="1"/>
</dbReference>
<evidence type="ECO:0000256" key="6">
    <source>
        <dbReference type="ARBA" id="ARBA00022729"/>
    </source>
</evidence>
<evidence type="ECO:0000256" key="1">
    <source>
        <dbReference type="ARBA" id="ARBA00004571"/>
    </source>
</evidence>
<dbReference type="PROSITE" id="PS01156">
    <property type="entry name" value="TONB_DEPENDENT_REC_2"/>
    <property type="match status" value="1"/>
</dbReference>
<gene>
    <name evidence="18" type="ORF">SAMN04488135_102366</name>
</gene>
<comment type="similarity">
    <text evidence="2 11 13">Belongs to the TonB-dependent receptor family.</text>
</comment>
<dbReference type="Gene3D" id="2.40.170.20">
    <property type="entry name" value="TonB-dependent receptor, beta-barrel domain"/>
    <property type="match status" value="1"/>
</dbReference>
<keyword evidence="7 13" id="KW-0798">TonB box</keyword>
<evidence type="ECO:0000256" key="12">
    <source>
        <dbReference type="PROSITE-ProRule" id="PRU10144"/>
    </source>
</evidence>
<keyword evidence="19" id="KW-1185">Reference proteome</keyword>
<evidence type="ECO:0000256" key="9">
    <source>
        <dbReference type="ARBA" id="ARBA00023170"/>
    </source>
</evidence>
<dbReference type="InterPro" id="IPR012910">
    <property type="entry name" value="Plug_dom"/>
</dbReference>
<keyword evidence="6 15" id="KW-0732">Signal</keyword>
<evidence type="ECO:0000256" key="3">
    <source>
        <dbReference type="ARBA" id="ARBA00022448"/>
    </source>
</evidence>
<dbReference type="GO" id="GO:0015344">
    <property type="term" value="F:siderophore uptake transmembrane transporter activity"/>
    <property type="evidence" value="ECO:0007669"/>
    <property type="project" value="TreeGrafter"/>
</dbReference>
<organism evidence="18 19">
    <name type="scientific">Pollutimonas bauzanensis</name>
    <dbReference type="NCBI Taxonomy" id="658167"/>
    <lineage>
        <taxon>Bacteria</taxon>
        <taxon>Pseudomonadati</taxon>
        <taxon>Pseudomonadota</taxon>
        <taxon>Betaproteobacteria</taxon>
        <taxon>Burkholderiales</taxon>
        <taxon>Alcaligenaceae</taxon>
        <taxon>Pollutimonas</taxon>
    </lineage>
</organism>
<evidence type="ECO:0000256" key="5">
    <source>
        <dbReference type="ARBA" id="ARBA00022692"/>
    </source>
</evidence>
<protein>
    <submittedName>
        <fullName evidence="18">Iron complex outermembrane recepter protein</fullName>
    </submittedName>
</protein>
<dbReference type="GO" id="GO:0009279">
    <property type="term" value="C:cell outer membrane"/>
    <property type="evidence" value="ECO:0007669"/>
    <property type="project" value="UniProtKB-SubCell"/>
</dbReference>
<dbReference type="AlphaFoldDB" id="A0A1M5QT37"/>
<dbReference type="PROSITE" id="PS52016">
    <property type="entry name" value="TONB_DEPENDENT_REC_3"/>
    <property type="match status" value="1"/>
</dbReference>
<evidence type="ECO:0000313" key="18">
    <source>
        <dbReference type="EMBL" id="SHH16940.1"/>
    </source>
</evidence>
<feature type="chain" id="PRO_5013177902" evidence="15">
    <location>
        <begin position="27"/>
        <end position="701"/>
    </location>
</feature>
<evidence type="ECO:0000256" key="15">
    <source>
        <dbReference type="SAM" id="SignalP"/>
    </source>
</evidence>
<evidence type="ECO:0000259" key="16">
    <source>
        <dbReference type="Pfam" id="PF00593"/>
    </source>
</evidence>
<feature type="region of interest" description="Disordered" evidence="14">
    <location>
        <begin position="211"/>
        <end position="233"/>
    </location>
</feature>
<dbReference type="SUPFAM" id="SSF56935">
    <property type="entry name" value="Porins"/>
    <property type="match status" value="1"/>
</dbReference>
<keyword evidence="9" id="KW-0675">Receptor</keyword>
<dbReference type="Gene3D" id="2.170.130.10">
    <property type="entry name" value="TonB-dependent receptor, plug domain"/>
    <property type="match status" value="1"/>
</dbReference>
<keyword evidence="3 11" id="KW-0813">Transport</keyword>
<evidence type="ECO:0000256" key="10">
    <source>
        <dbReference type="ARBA" id="ARBA00023237"/>
    </source>
</evidence>
<name>A0A1M5QT37_9BURK</name>
<evidence type="ECO:0000313" key="19">
    <source>
        <dbReference type="Proteomes" id="UP000184226"/>
    </source>
</evidence>
<evidence type="ECO:0000256" key="4">
    <source>
        <dbReference type="ARBA" id="ARBA00022452"/>
    </source>
</evidence>
<feature type="short sequence motif" description="TonB C-terminal box" evidence="12">
    <location>
        <begin position="684"/>
        <end position="701"/>
    </location>
</feature>
<dbReference type="PANTHER" id="PTHR30069:SF28">
    <property type="entry name" value="TONB-DEPENDENT RECEPTOR YNCD-RELATED"/>
    <property type="match status" value="1"/>
</dbReference>
<dbReference type="Pfam" id="PF07715">
    <property type="entry name" value="Plug"/>
    <property type="match status" value="1"/>
</dbReference>
<sequence length="701" mass="77298">MSTTPLFRRLALSVALSSLWLPAAHAEEVPTLAPVVVSGQDDTSPLQPGIKQEKARLQRVAGGTNLIEPQKEARLATLRDALDYQPGIVVQEFFGGIDQPRLNIRGSGVQSNPVNRGVLLLQDGLPLNEADGSFVIGFLEPRNSSLISVRRGANALSAGATTLGGELDFQSLTGTQKDEIGIEGGSFGRLGLHAAKGFQGEQLDGRLSVSHDKSDGYRHHSSSERTSVQGNFGVRGDNFENRTYLSYTDLKFDIPNVIPKDRLYSDPKSVLGDYNEQFDRANNIYQRDPNREATQLRLANRTYWGSEDLNQTFGVYWQNIDDTFTNPLVSSPTDGNTYGAQWQLAGKLRTLDYRVALDWASSDMDRELYVVNPNNGSRLQRFGNYDLHAENRSALLGLEWHMTPQWSLVGDLKYTQAIRDSKDRDSGARLDQDWSYASPKAGIIWKPADSLRWFANVSRSNEAPTYWEIIYGDVAQPLNPLSAATSMNRLDLQRATTYEIGGDGSLGAGAYAANWAVTLYRSRVEDELMSVSTANGTSAGTYNYRGRTRHQGIEAGLNGSLPAPGAGALDYRVAYTYSDFRFRGGEFDGNQIAGVPKHMVSAELLYRIGGWRFGPNVRWLPSDTPTNHANVPGTEQDAYAIWGLKLAYQHDKHWNAYLVADNLSDKIYASSYVIRNTGTAAMPTFLSGNGRSVAAGVNYRF</sequence>
<feature type="domain" description="TonB-dependent receptor-like beta-barrel" evidence="16">
    <location>
        <begin position="233"/>
        <end position="663"/>
    </location>
</feature>
<dbReference type="EMBL" id="FQXE01000002">
    <property type="protein sequence ID" value="SHH16940.1"/>
    <property type="molecule type" value="Genomic_DNA"/>
</dbReference>
<dbReference type="InterPro" id="IPR036942">
    <property type="entry name" value="Beta-barrel_TonB_sf"/>
</dbReference>
<dbReference type="GO" id="GO:0044718">
    <property type="term" value="P:siderophore transmembrane transport"/>
    <property type="evidence" value="ECO:0007669"/>
    <property type="project" value="TreeGrafter"/>
</dbReference>
<dbReference type="InterPro" id="IPR000531">
    <property type="entry name" value="Beta-barrel_TonB"/>
</dbReference>
<evidence type="ECO:0000259" key="17">
    <source>
        <dbReference type="Pfam" id="PF07715"/>
    </source>
</evidence>
<keyword evidence="8 11" id="KW-0472">Membrane</keyword>
<comment type="subcellular location">
    <subcellularLocation>
        <location evidence="1 11">Cell outer membrane</location>
        <topology evidence="1 11">Multi-pass membrane protein</topology>
    </subcellularLocation>
</comment>
<evidence type="ECO:0000256" key="8">
    <source>
        <dbReference type="ARBA" id="ARBA00023136"/>
    </source>
</evidence>
<dbReference type="RefSeq" id="WP_073101991.1">
    <property type="nucleotide sequence ID" value="NZ_FQXE01000002.1"/>
</dbReference>
<feature type="domain" description="TonB-dependent receptor plug" evidence="17">
    <location>
        <begin position="74"/>
        <end position="165"/>
    </location>
</feature>
<dbReference type="InterPro" id="IPR039426">
    <property type="entry name" value="TonB-dep_rcpt-like"/>
</dbReference>
<dbReference type="STRING" id="658167.SAMN04488135_102366"/>
<evidence type="ECO:0000256" key="13">
    <source>
        <dbReference type="RuleBase" id="RU003357"/>
    </source>
</evidence>
<evidence type="ECO:0000256" key="14">
    <source>
        <dbReference type="SAM" id="MobiDB-lite"/>
    </source>
</evidence>
<keyword evidence="4 11" id="KW-1134">Transmembrane beta strand</keyword>
<dbReference type="OrthoDB" id="7176844at2"/>
<proteinExistence type="inferred from homology"/>
<dbReference type="PANTHER" id="PTHR30069">
    <property type="entry name" value="TONB-DEPENDENT OUTER MEMBRANE RECEPTOR"/>
    <property type="match status" value="1"/>
</dbReference>